<dbReference type="NCBIfam" id="NF011034">
    <property type="entry name" value="PRK14464.1"/>
    <property type="match status" value="1"/>
</dbReference>
<keyword evidence="8" id="KW-0949">S-adenosyl-L-methionine</keyword>
<evidence type="ECO:0000256" key="6">
    <source>
        <dbReference type="ARBA" id="ARBA00022603"/>
    </source>
</evidence>
<dbReference type="GO" id="GO:0030488">
    <property type="term" value="P:tRNA methylation"/>
    <property type="evidence" value="ECO:0007669"/>
    <property type="project" value="TreeGrafter"/>
</dbReference>
<dbReference type="PIRSF" id="PIRSF006004">
    <property type="entry name" value="CHP00048"/>
    <property type="match status" value="1"/>
</dbReference>
<dbReference type="SFLD" id="SFLDG01062">
    <property type="entry name" value="methyltransferase_(Class_A)"/>
    <property type="match status" value="1"/>
</dbReference>
<dbReference type="GO" id="GO:0046872">
    <property type="term" value="F:metal ion binding"/>
    <property type="evidence" value="ECO:0007669"/>
    <property type="project" value="UniProtKB-KW"/>
</dbReference>
<dbReference type="SUPFAM" id="SSF102114">
    <property type="entry name" value="Radical SAM enzymes"/>
    <property type="match status" value="1"/>
</dbReference>
<dbReference type="PANTHER" id="PTHR30544">
    <property type="entry name" value="23S RRNA METHYLTRANSFERASE"/>
    <property type="match status" value="1"/>
</dbReference>
<evidence type="ECO:0000256" key="1">
    <source>
        <dbReference type="ARBA" id="ARBA00001966"/>
    </source>
</evidence>
<comment type="subcellular location">
    <subcellularLocation>
        <location evidence="2">Cytoplasm</location>
    </subcellularLocation>
</comment>
<dbReference type="PANTHER" id="PTHR30544:SF5">
    <property type="entry name" value="RADICAL SAM CORE DOMAIN-CONTAINING PROTEIN"/>
    <property type="match status" value="1"/>
</dbReference>
<dbReference type="Proteomes" id="UP000824083">
    <property type="component" value="Unassembled WGS sequence"/>
</dbReference>
<sequence length="337" mass="37656">MTLDSLHQKLLSLGAKPIHYGYFYRALFGIVPWPEADDPKFPKAMREALAAIQSELNQVLTVVREHKGEEEEASLKLLFQLSDGHTIESVLLPREGVCVSSQVGCAVGCVFCMTGQSGLIRQLTDLEIVMQVVEAKKRRPETRKVVFMGMGEPSHNLRNVLSAINFLGTYSQIPHKNLVLSTVGDQRVFDALNASKVKPALAISLHSTIEAKRQKLLPRAGKITIESLTEQAESYARQTGYPIQYQWTLIKGINDGNDELLSIIKLLKGKYALMNFIPVNAVPKSPYQRPDWERCREMAAILKENHILAKFRHSAAQDVEGGCGQLRSRYLYEASHG</sequence>
<dbReference type="SFLD" id="SFLDS00029">
    <property type="entry name" value="Radical_SAM"/>
    <property type="match status" value="1"/>
</dbReference>
<evidence type="ECO:0000256" key="3">
    <source>
        <dbReference type="ARBA" id="ARBA00007544"/>
    </source>
</evidence>
<keyword evidence="6 14" id="KW-0489">Methyltransferase</keyword>
<comment type="caution">
    <text evidence="14">The sequence shown here is derived from an EMBL/GenBank/DDBJ whole genome shotgun (WGS) entry which is preliminary data.</text>
</comment>
<reference evidence="14" key="1">
    <citation type="submission" date="2020-10" db="EMBL/GenBank/DDBJ databases">
        <authorList>
            <person name="Gilroy R."/>
        </authorList>
    </citation>
    <scope>NUCLEOTIDE SEQUENCE</scope>
    <source>
        <strain evidence="14">7463</strain>
    </source>
</reference>
<evidence type="ECO:0000256" key="7">
    <source>
        <dbReference type="ARBA" id="ARBA00022679"/>
    </source>
</evidence>
<evidence type="ECO:0000313" key="15">
    <source>
        <dbReference type="Proteomes" id="UP000824083"/>
    </source>
</evidence>
<dbReference type="GO" id="GO:0008173">
    <property type="term" value="F:RNA methyltransferase activity"/>
    <property type="evidence" value="ECO:0007669"/>
    <property type="project" value="InterPro"/>
</dbReference>
<evidence type="ECO:0000256" key="4">
    <source>
        <dbReference type="ARBA" id="ARBA00022485"/>
    </source>
</evidence>
<organism evidence="14 15">
    <name type="scientific">Candidatus Aphodousia faecigallinarum</name>
    <dbReference type="NCBI Taxonomy" id="2840677"/>
    <lineage>
        <taxon>Bacteria</taxon>
        <taxon>Pseudomonadati</taxon>
        <taxon>Pseudomonadota</taxon>
        <taxon>Betaproteobacteria</taxon>
        <taxon>Burkholderiales</taxon>
        <taxon>Sutterellaceae</taxon>
        <taxon>Sutterellaceae incertae sedis</taxon>
        <taxon>Candidatus Aphodousia</taxon>
    </lineage>
</organism>
<dbReference type="GO" id="GO:0051539">
    <property type="term" value="F:4 iron, 4 sulfur cluster binding"/>
    <property type="evidence" value="ECO:0007669"/>
    <property type="project" value="UniProtKB-KW"/>
</dbReference>
<protein>
    <submittedName>
        <fullName evidence="14">RNA methyltransferase</fullName>
    </submittedName>
</protein>
<evidence type="ECO:0000256" key="12">
    <source>
        <dbReference type="ARBA" id="ARBA00023157"/>
    </source>
</evidence>
<evidence type="ECO:0000256" key="2">
    <source>
        <dbReference type="ARBA" id="ARBA00004496"/>
    </source>
</evidence>
<evidence type="ECO:0000256" key="5">
    <source>
        <dbReference type="ARBA" id="ARBA00022490"/>
    </source>
</evidence>
<evidence type="ECO:0000256" key="10">
    <source>
        <dbReference type="ARBA" id="ARBA00023004"/>
    </source>
</evidence>
<evidence type="ECO:0000256" key="11">
    <source>
        <dbReference type="ARBA" id="ARBA00023014"/>
    </source>
</evidence>
<gene>
    <name evidence="14" type="ORF">IAC56_00980</name>
</gene>
<dbReference type="InterPro" id="IPR058240">
    <property type="entry name" value="rSAM_sf"/>
</dbReference>
<evidence type="ECO:0000313" key="14">
    <source>
        <dbReference type="EMBL" id="HIU36844.1"/>
    </source>
</evidence>
<evidence type="ECO:0000256" key="8">
    <source>
        <dbReference type="ARBA" id="ARBA00022691"/>
    </source>
</evidence>
<comment type="similarity">
    <text evidence="3">Belongs to the radical SAM superfamily. RlmN family.</text>
</comment>
<evidence type="ECO:0000259" key="13">
    <source>
        <dbReference type="PROSITE" id="PS51918"/>
    </source>
</evidence>
<proteinExistence type="inferred from homology"/>
<dbReference type="Gene3D" id="3.20.20.70">
    <property type="entry name" value="Aldolase class I"/>
    <property type="match status" value="1"/>
</dbReference>
<keyword evidence="4" id="KW-0004">4Fe-4S</keyword>
<dbReference type="Pfam" id="PF04055">
    <property type="entry name" value="Radical_SAM"/>
    <property type="match status" value="1"/>
</dbReference>
<dbReference type="CDD" id="cd01335">
    <property type="entry name" value="Radical_SAM"/>
    <property type="match status" value="1"/>
</dbReference>
<dbReference type="GO" id="GO:0070475">
    <property type="term" value="P:rRNA base methylation"/>
    <property type="evidence" value="ECO:0007669"/>
    <property type="project" value="TreeGrafter"/>
</dbReference>
<dbReference type="InterPro" id="IPR040072">
    <property type="entry name" value="Methyltransferase_A"/>
</dbReference>
<comment type="cofactor">
    <cofactor evidence="1">
        <name>[4Fe-4S] cluster</name>
        <dbReference type="ChEBI" id="CHEBI:49883"/>
    </cofactor>
</comment>
<dbReference type="EMBL" id="DVMY01000022">
    <property type="protein sequence ID" value="HIU36844.1"/>
    <property type="molecule type" value="Genomic_DNA"/>
</dbReference>
<dbReference type="AlphaFoldDB" id="A0A9D1IIY0"/>
<dbReference type="InterPro" id="IPR007197">
    <property type="entry name" value="rSAM"/>
</dbReference>
<keyword evidence="11" id="KW-0411">Iron-sulfur</keyword>
<keyword evidence="7" id="KW-0808">Transferase</keyword>
<name>A0A9D1IIY0_9BURK</name>
<dbReference type="SFLD" id="SFLDF00275">
    <property type="entry name" value="adenosine_C2_methyltransferase"/>
    <property type="match status" value="1"/>
</dbReference>
<dbReference type="PROSITE" id="PS51918">
    <property type="entry name" value="RADICAL_SAM"/>
    <property type="match status" value="1"/>
</dbReference>
<dbReference type="GO" id="GO:0005737">
    <property type="term" value="C:cytoplasm"/>
    <property type="evidence" value="ECO:0007669"/>
    <property type="project" value="UniProtKB-SubCell"/>
</dbReference>
<keyword evidence="9" id="KW-0479">Metal-binding</keyword>
<keyword evidence="12" id="KW-1015">Disulfide bond</keyword>
<reference evidence="14" key="2">
    <citation type="journal article" date="2021" name="PeerJ">
        <title>Extensive microbial diversity within the chicken gut microbiome revealed by metagenomics and culture.</title>
        <authorList>
            <person name="Gilroy R."/>
            <person name="Ravi A."/>
            <person name="Getino M."/>
            <person name="Pursley I."/>
            <person name="Horton D.L."/>
            <person name="Alikhan N.F."/>
            <person name="Baker D."/>
            <person name="Gharbi K."/>
            <person name="Hall N."/>
            <person name="Watson M."/>
            <person name="Adriaenssens E.M."/>
            <person name="Foster-Nyarko E."/>
            <person name="Jarju S."/>
            <person name="Secka A."/>
            <person name="Antonio M."/>
            <person name="Oren A."/>
            <person name="Chaudhuri R.R."/>
            <person name="La Ragione R."/>
            <person name="Hildebrand F."/>
            <person name="Pallen M.J."/>
        </authorList>
    </citation>
    <scope>NUCLEOTIDE SEQUENCE</scope>
    <source>
        <strain evidence="14">7463</strain>
    </source>
</reference>
<keyword evidence="10" id="KW-0408">Iron</keyword>
<dbReference type="InterPro" id="IPR013785">
    <property type="entry name" value="Aldolase_TIM"/>
</dbReference>
<keyword evidence="5" id="KW-0963">Cytoplasm</keyword>
<accession>A0A9D1IIY0</accession>
<evidence type="ECO:0000256" key="9">
    <source>
        <dbReference type="ARBA" id="ARBA00022723"/>
    </source>
</evidence>
<feature type="domain" description="Radical SAM core" evidence="13">
    <location>
        <begin position="91"/>
        <end position="312"/>
    </location>
</feature>
<dbReference type="InterPro" id="IPR004383">
    <property type="entry name" value="rRNA_lsu_MTrfase_RlmN/Cfr"/>
</dbReference>